<dbReference type="EMBL" id="WUMK01000001">
    <property type="protein sequence ID" value="MXN43962.1"/>
    <property type="molecule type" value="Genomic_DNA"/>
</dbReference>
<dbReference type="Gene3D" id="3.40.50.300">
    <property type="entry name" value="P-loop containing nucleotide triphosphate hydrolases"/>
    <property type="match status" value="1"/>
</dbReference>
<dbReference type="PIRSF" id="PIRSF009320">
    <property type="entry name" value="Nuc_binding_HP_1000"/>
    <property type="match status" value="1"/>
</dbReference>
<organism evidence="1 2">
    <name type="scientific">Shinella kummerowiae</name>
    <dbReference type="NCBI Taxonomy" id="417745"/>
    <lineage>
        <taxon>Bacteria</taxon>
        <taxon>Pseudomonadati</taxon>
        <taxon>Pseudomonadota</taxon>
        <taxon>Alphaproteobacteria</taxon>
        <taxon>Hyphomicrobiales</taxon>
        <taxon>Rhizobiaceae</taxon>
        <taxon>Shinella</taxon>
    </lineage>
</organism>
<proteinExistence type="predicted"/>
<dbReference type="PANTHER" id="PTHR13696:SF96">
    <property type="entry name" value="COBQ_COBB_MIND_PARA NUCLEOTIDE BINDING DOMAIN-CONTAINING PROTEIN"/>
    <property type="match status" value="1"/>
</dbReference>
<dbReference type="InterPro" id="IPR009744">
    <property type="entry name" value="VirC1"/>
</dbReference>
<sequence>MAVISIANAKGGSGKTTAAVLLATELAQRGLRTALLDCDELKLAASWVRAARLGEGLTLLDNVAVFNLAAHLKTLRSSHDHVIIDLSGARDALVAFAAGLSDLVLVPVQGCAMDSRGAAHVLELIELVSANAHVPIKRAVVLSRVNPLVTTRALRNVKAVLDAARIPVVGTPVIERSAFRDMFETGGTLYSMNGGRVSNLDKAILNMQVLADDVLRLVGVEEASKIWARAVPAAPARVGLPSPAPVGLPAAP</sequence>
<dbReference type="RefSeq" id="WP_160856949.1">
    <property type="nucleotide sequence ID" value="NZ_WUMK01000001.1"/>
</dbReference>
<dbReference type="OrthoDB" id="9804460at2"/>
<dbReference type="InterPro" id="IPR050678">
    <property type="entry name" value="DNA_Partitioning_ATPase"/>
</dbReference>
<dbReference type="PANTHER" id="PTHR13696">
    <property type="entry name" value="P-LOOP CONTAINING NUCLEOSIDE TRIPHOSPHATE HYDROLASE"/>
    <property type="match status" value="1"/>
</dbReference>
<comment type="caution">
    <text evidence="1">The sequence shown here is derived from an EMBL/GenBank/DDBJ whole genome shotgun (WGS) entry which is preliminary data.</text>
</comment>
<dbReference type="AlphaFoldDB" id="A0A6N8SAH0"/>
<dbReference type="CDD" id="cd02042">
    <property type="entry name" value="ParAB_family"/>
    <property type="match status" value="1"/>
</dbReference>
<reference evidence="1 2" key="1">
    <citation type="submission" date="2019-12" db="EMBL/GenBank/DDBJ databases">
        <title>Shinella kummerowiae sp. nov., a symbiotic bacterium isolated from root nodules of the herbal legume Kummerowia stipulacea.</title>
        <authorList>
            <person name="Gao J."/>
        </authorList>
    </citation>
    <scope>NUCLEOTIDE SEQUENCE [LARGE SCALE GENOMIC DNA]</scope>
    <source>
        <strain evidence="1 2">CCBAU 25048</strain>
    </source>
</reference>
<gene>
    <name evidence="1" type="ORF">GR138_02105</name>
</gene>
<name>A0A6N8SAH0_9HYPH</name>
<dbReference type="SUPFAM" id="SSF52540">
    <property type="entry name" value="P-loop containing nucleoside triphosphate hydrolases"/>
    <property type="match status" value="1"/>
</dbReference>
<evidence type="ECO:0000313" key="2">
    <source>
        <dbReference type="Proteomes" id="UP000435802"/>
    </source>
</evidence>
<evidence type="ECO:0000313" key="1">
    <source>
        <dbReference type="EMBL" id="MXN43962.1"/>
    </source>
</evidence>
<dbReference type="Pfam" id="PF07015">
    <property type="entry name" value="VirC1"/>
    <property type="match status" value="1"/>
</dbReference>
<dbReference type="Proteomes" id="UP000435802">
    <property type="component" value="Unassembled WGS sequence"/>
</dbReference>
<accession>A0A6N8SAH0</accession>
<keyword evidence="2" id="KW-1185">Reference proteome</keyword>
<protein>
    <submittedName>
        <fullName evidence="1">AAA family ATPase</fullName>
    </submittedName>
</protein>
<dbReference type="InterPro" id="IPR027417">
    <property type="entry name" value="P-loop_NTPase"/>
</dbReference>